<evidence type="ECO:0000313" key="3">
    <source>
        <dbReference type="Proteomes" id="UP000484015"/>
    </source>
</evidence>
<dbReference type="RefSeq" id="WP_155438036.1">
    <property type="nucleotide sequence ID" value="NZ_WNLA01000002.1"/>
</dbReference>
<accession>A0A6L6PVS2</accession>
<dbReference type="AlphaFoldDB" id="A0A6L6PVS2"/>
<evidence type="ECO:0000256" key="1">
    <source>
        <dbReference type="SAM" id="SignalP"/>
    </source>
</evidence>
<comment type="caution">
    <text evidence="2">The sequence shown here is derived from an EMBL/GenBank/DDBJ whole genome shotgun (WGS) entry which is preliminary data.</text>
</comment>
<name>A0A6L6PVS2_9BURK</name>
<dbReference type="EMBL" id="WNLA01000002">
    <property type="protein sequence ID" value="MTW01653.1"/>
    <property type="molecule type" value="Genomic_DNA"/>
</dbReference>
<dbReference type="OrthoDB" id="9153634at2"/>
<organism evidence="2 3">
    <name type="scientific">Pseudoduganella ginsengisoli</name>
    <dbReference type="NCBI Taxonomy" id="1462440"/>
    <lineage>
        <taxon>Bacteria</taxon>
        <taxon>Pseudomonadati</taxon>
        <taxon>Pseudomonadota</taxon>
        <taxon>Betaproteobacteria</taxon>
        <taxon>Burkholderiales</taxon>
        <taxon>Oxalobacteraceae</taxon>
        <taxon>Telluria group</taxon>
        <taxon>Pseudoduganella</taxon>
    </lineage>
</organism>
<keyword evidence="3" id="KW-1185">Reference proteome</keyword>
<gene>
    <name evidence="2" type="ORF">GM668_06075</name>
</gene>
<dbReference type="Proteomes" id="UP000484015">
    <property type="component" value="Unassembled WGS sequence"/>
</dbReference>
<feature type="chain" id="PRO_5026917975" description="DUF1571 domain-containing protein" evidence="1">
    <location>
        <begin position="21"/>
        <end position="229"/>
    </location>
</feature>
<sequence length="229" mass="25673">MLLRALLLTTLLANATMALAAETPQQIVTQMHEAYASLRSYSDTGVVLTHMPENETPDETVFRSVFVRPDLFRFEWTTHHPYPPLRHIKNNSVIWSNANGAFFWSDRSGRGEKLEQRPSLDLAVAGATGVSHGSAHTIASLLLPQMMGRTLDADIQWSGEAVLENFEGAACYHLTGQHARKGRYEMWIAKDDMLVRKIAIAMMGIPVEEIRRDIQVNVAIPERTFASEK</sequence>
<reference evidence="2 3" key="1">
    <citation type="submission" date="2019-11" db="EMBL/GenBank/DDBJ databases">
        <title>Type strains purchased from KCTC, JCM and DSMZ.</title>
        <authorList>
            <person name="Lu H."/>
        </authorList>
    </citation>
    <scope>NUCLEOTIDE SEQUENCE [LARGE SCALE GENOMIC DNA]</scope>
    <source>
        <strain evidence="2 3">KCTC 42409</strain>
    </source>
</reference>
<keyword evidence="1" id="KW-0732">Signal</keyword>
<evidence type="ECO:0008006" key="4">
    <source>
        <dbReference type="Google" id="ProtNLM"/>
    </source>
</evidence>
<evidence type="ECO:0000313" key="2">
    <source>
        <dbReference type="EMBL" id="MTW01653.1"/>
    </source>
</evidence>
<proteinExistence type="predicted"/>
<feature type="signal peptide" evidence="1">
    <location>
        <begin position="1"/>
        <end position="20"/>
    </location>
</feature>
<protein>
    <recommendedName>
        <fullName evidence="4">DUF1571 domain-containing protein</fullName>
    </recommendedName>
</protein>